<dbReference type="EMBL" id="LNYR01000041">
    <property type="protein sequence ID" value="KTD44691.1"/>
    <property type="molecule type" value="Genomic_DNA"/>
</dbReference>
<dbReference type="RefSeq" id="WP_058474987.1">
    <property type="nucleotide sequence ID" value="NZ_CAAAIL010000008.1"/>
</dbReference>
<protein>
    <submittedName>
        <fullName evidence="2">Uncharacterized protein</fullName>
    </submittedName>
</protein>
<evidence type="ECO:0000313" key="3">
    <source>
        <dbReference type="Proteomes" id="UP000054639"/>
    </source>
</evidence>
<evidence type="ECO:0000313" key="2">
    <source>
        <dbReference type="EMBL" id="STY16791.1"/>
    </source>
</evidence>
<name>A0A378KT54_9GAMM</name>
<organism evidence="2 4">
    <name type="scientific">Legionella quateirensis</name>
    <dbReference type="NCBI Taxonomy" id="45072"/>
    <lineage>
        <taxon>Bacteria</taxon>
        <taxon>Pseudomonadati</taxon>
        <taxon>Pseudomonadota</taxon>
        <taxon>Gammaproteobacteria</taxon>
        <taxon>Legionellales</taxon>
        <taxon>Legionellaceae</taxon>
        <taxon>Legionella</taxon>
    </lineage>
</organism>
<reference evidence="2 4" key="2">
    <citation type="submission" date="2018-06" db="EMBL/GenBank/DDBJ databases">
        <authorList>
            <consortium name="Pathogen Informatics"/>
            <person name="Doyle S."/>
        </authorList>
    </citation>
    <scope>NUCLEOTIDE SEQUENCE [LARGE SCALE GENOMIC DNA]</scope>
    <source>
        <strain evidence="2 4">NCTC12376</strain>
    </source>
</reference>
<dbReference type="Proteomes" id="UP000054639">
    <property type="component" value="Unassembled WGS sequence"/>
</dbReference>
<evidence type="ECO:0000313" key="4">
    <source>
        <dbReference type="Proteomes" id="UP000254230"/>
    </source>
</evidence>
<evidence type="ECO:0000313" key="1">
    <source>
        <dbReference type="EMBL" id="KTD44691.1"/>
    </source>
</evidence>
<keyword evidence="3" id="KW-1185">Reference proteome</keyword>
<dbReference type="OrthoDB" id="5637544at2"/>
<accession>A0A378KT54</accession>
<dbReference type="Proteomes" id="UP000254230">
    <property type="component" value="Unassembled WGS sequence"/>
</dbReference>
<reference evidence="1 3" key="1">
    <citation type="submission" date="2015-11" db="EMBL/GenBank/DDBJ databases">
        <title>Genomic analysis of 38 Legionella species identifies large and diverse effector repertoires.</title>
        <authorList>
            <person name="Burstein D."/>
            <person name="Amaro F."/>
            <person name="Zusman T."/>
            <person name="Lifshitz Z."/>
            <person name="Cohen O."/>
            <person name="Gilbert J.A."/>
            <person name="Pupko T."/>
            <person name="Shuman H.A."/>
            <person name="Segal G."/>
        </authorList>
    </citation>
    <scope>NUCLEOTIDE SEQUENCE [LARGE SCALE GENOMIC DNA]</scope>
    <source>
        <strain evidence="1 3">ATCC 49507</strain>
    </source>
</reference>
<gene>
    <name evidence="1" type="ORF">Lqua_2858</name>
    <name evidence="2" type="ORF">NCTC12376_00583</name>
</gene>
<proteinExistence type="predicted"/>
<dbReference type="EMBL" id="UGOW01000001">
    <property type="protein sequence ID" value="STY16791.1"/>
    <property type="molecule type" value="Genomic_DNA"/>
</dbReference>
<sequence>MIDVNIWLSTTVLFKKRITNGIFGPLFASESSGENVGHANLTLDVNESSEHYHYVEAHFGTLNPKKTLSIIPTPVIAKENWSHVAPKTVKSYQFTHSKWPKTIPSFGSIFIKDTKRSMHLGSGTIGIEADFNTHDNDMMREDEGKTSHVVKHKKPSNDFIQSEKRKNLDLLTNLSTLEVNFENLTKWQNKLEQLQIDRARLTGLLEHNTTSHKNEINALKSNIQKNSSSLEQISKKLIALGRTYSYLNIVQNRDTDTQKQFLTIKAQIQSLQQEREHLVHENQEFLRTIDELELIFADQINKINDDIKSNERTIHYYTGRIEKVQQETNGRTLEDLNLMRAESRNRVDYTSRKEQFLLTHEKTEGRHPDHIIKLPVQSDGWDYYVDEIKILEAMQKERQSSTYSFIFNNCATSVKRCILAGIDKTLRDHLIDAGLKQSFFKLNTIETCKGLRTWARTLEASLIRLNFPTPEQEDTKPVSHRALGA</sequence>
<dbReference type="AlphaFoldDB" id="A0A378KT54"/>